<dbReference type="Proteomes" id="UP000050794">
    <property type="component" value="Unassembled WGS sequence"/>
</dbReference>
<evidence type="ECO:0000313" key="2">
    <source>
        <dbReference type="WBParaSite" id="TCNE_0002015901-mRNA-1"/>
    </source>
</evidence>
<protein>
    <submittedName>
        <fullName evidence="2">NB-ARC domain-containing protein</fullName>
    </submittedName>
</protein>
<name>A0A183VHD5_TOXCA</name>
<accession>A0A183VHD5</accession>
<sequence length="157" mass="17820">LSHVEIRVHFRNIKVLLIESSTLHFLDRCNRIRVEEGFFALLHKLETVKICSTMDNLSLPYVLNDLLSLPHLRILHIREHGMPKEIPAVESIRAPIEDLRLCSQRVHARLILILCQALAKSLRRLELLFAAIVPDGASTPNVSYGLQKLQMASALGF</sequence>
<proteinExistence type="predicted"/>
<reference evidence="2" key="1">
    <citation type="submission" date="2016-06" db="UniProtKB">
        <authorList>
            <consortium name="WormBaseParasite"/>
        </authorList>
    </citation>
    <scope>IDENTIFICATION</scope>
</reference>
<organism evidence="1 2">
    <name type="scientific">Toxocara canis</name>
    <name type="common">Canine roundworm</name>
    <dbReference type="NCBI Taxonomy" id="6265"/>
    <lineage>
        <taxon>Eukaryota</taxon>
        <taxon>Metazoa</taxon>
        <taxon>Ecdysozoa</taxon>
        <taxon>Nematoda</taxon>
        <taxon>Chromadorea</taxon>
        <taxon>Rhabditida</taxon>
        <taxon>Spirurina</taxon>
        <taxon>Ascaridomorpha</taxon>
        <taxon>Ascaridoidea</taxon>
        <taxon>Toxocaridae</taxon>
        <taxon>Toxocara</taxon>
    </lineage>
</organism>
<dbReference type="WBParaSite" id="TCNE_0002015901-mRNA-1">
    <property type="protein sequence ID" value="TCNE_0002015901-mRNA-1"/>
    <property type="gene ID" value="TCNE_0002015901"/>
</dbReference>
<keyword evidence="1" id="KW-1185">Reference proteome</keyword>
<dbReference type="AlphaFoldDB" id="A0A183VHD5"/>
<evidence type="ECO:0000313" key="1">
    <source>
        <dbReference type="Proteomes" id="UP000050794"/>
    </source>
</evidence>